<accession>A0A0B7MQN9</accession>
<name>A0A0B7MQN9_9FUNG</name>
<evidence type="ECO:0000313" key="11">
    <source>
        <dbReference type="Proteomes" id="UP000054107"/>
    </source>
</evidence>
<dbReference type="STRING" id="35722.A0A0B7MQN9"/>
<dbReference type="SUPFAM" id="SSF103473">
    <property type="entry name" value="MFS general substrate transporter"/>
    <property type="match status" value="1"/>
</dbReference>
<feature type="transmembrane region" description="Helical" evidence="8">
    <location>
        <begin position="413"/>
        <end position="431"/>
    </location>
</feature>
<dbReference type="GO" id="GO:0005351">
    <property type="term" value="F:carbohydrate:proton symporter activity"/>
    <property type="evidence" value="ECO:0007669"/>
    <property type="project" value="TreeGrafter"/>
</dbReference>
<protein>
    <recommendedName>
        <fullName evidence="9">Major facilitator superfamily (MFS) profile domain-containing protein</fullName>
    </recommendedName>
</protein>
<dbReference type="PRINTS" id="PR00171">
    <property type="entry name" value="SUGRTRNSPORT"/>
</dbReference>
<dbReference type="PROSITE" id="PS00217">
    <property type="entry name" value="SUGAR_TRANSPORT_2"/>
    <property type="match status" value="1"/>
</dbReference>
<feature type="transmembrane region" description="Helical" evidence="8">
    <location>
        <begin position="40"/>
        <end position="60"/>
    </location>
</feature>
<dbReference type="PANTHER" id="PTHR48022:SF2">
    <property type="entry name" value="PLASTIDIC GLUCOSE TRANSPORTER 4"/>
    <property type="match status" value="1"/>
</dbReference>
<dbReference type="PANTHER" id="PTHR48022">
    <property type="entry name" value="PLASTIDIC GLUCOSE TRANSPORTER 4"/>
    <property type="match status" value="1"/>
</dbReference>
<dbReference type="GO" id="GO:0016020">
    <property type="term" value="C:membrane"/>
    <property type="evidence" value="ECO:0007669"/>
    <property type="project" value="UniProtKB-SubCell"/>
</dbReference>
<comment type="subcellular location">
    <subcellularLocation>
        <location evidence="1">Membrane</location>
        <topology evidence="1">Multi-pass membrane protein</topology>
    </subcellularLocation>
</comment>
<feature type="transmembrane region" description="Helical" evidence="8">
    <location>
        <begin position="251"/>
        <end position="277"/>
    </location>
</feature>
<feature type="transmembrane region" description="Helical" evidence="8">
    <location>
        <begin position="319"/>
        <end position="339"/>
    </location>
</feature>
<evidence type="ECO:0000259" key="9">
    <source>
        <dbReference type="PROSITE" id="PS50850"/>
    </source>
</evidence>
<evidence type="ECO:0000256" key="4">
    <source>
        <dbReference type="ARBA" id="ARBA00022692"/>
    </source>
</evidence>
<organism evidence="10 11">
    <name type="scientific">Parasitella parasitica</name>
    <dbReference type="NCBI Taxonomy" id="35722"/>
    <lineage>
        <taxon>Eukaryota</taxon>
        <taxon>Fungi</taxon>
        <taxon>Fungi incertae sedis</taxon>
        <taxon>Mucoromycota</taxon>
        <taxon>Mucoromycotina</taxon>
        <taxon>Mucoromycetes</taxon>
        <taxon>Mucorales</taxon>
        <taxon>Mucorineae</taxon>
        <taxon>Mucoraceae</taxon>
        <taxon>Parasitella</taxon>
    </lineage>
</organism>
<keyword evidence="3 7" id="KW-0813">Transport</keyword>
<keyword evidence="11" id="KW-1185">Reference proteome</keyword>
<feature type="domain" description="Major facilitator superfamily (MFS) profile" evidence="9">
    <location>
        <begin position="1"/>
        <end position="468"/>
    </location>
</feature>
<dbReference type="EMBL" id="LN719213">
    <property type="protein sequence ID" value="CEP07382.1"/>
    <property type="molecule type" value="Genomic_DNA"/>
</dbReference>
<evidence type="ECO:0000256" key="8">
    <source>
        <dbReference type="SAM" id="Phobius"/>
    </source>
</evidence>
<dbReference type="Proteomes" id="UP000054107">
    <property type="component" value="Unassembled WGS sequence"/>
</dbReference>
<feature type="transmembrane region" description="Helical" evidence="8">
    <location>
        <begin position="289"/>
        <end position="310"/>
    </location>
</feature>
<dbReference type="NCBIfam" id="TIGR00879">
    <property type="entry name" value="SP"/>
    <property type="match status" value="1"/>
</dbReference>
<keyword evidence="6 8" id="KW-0472">Membrane</keyword>
<dbReference type="InterPro" id="IPR036259">
    <property type="entry name" value="MFS_trans_sf"/>
</dbReference>
<reference evidence="10 11" key="1">
    <citation type="submission" date="2014-09" db="EMBL/GenBank/DDBJ databases">
        <authorList>
            <person name="Ellenberger Sabrina"/>
        </authorList>
    </citation>
    <scope>NUCLEOTIDE SEQUENCE [LARGE SCALE GENOMIC DNA]</scope>
    <source>
        <strain evidence="10 11">CBS 412.66</strain>
    </source>
</reference>
<dbReference type="Gene3D" id="1.20.1250.20">
    <property type="entry name" value="MFS general substrate transporter like domains"/>
    <property type="match status" value="1"/>
</dbReference>
<evidence type="ECO:0000313" key="10">
    <source>
        <dbReference type="EMBL" id="CEP07382.1"/>
    </source>
</evidence>
<dbReference type="PROSITE" id="PS00216">
    <property type="entry name" value="SUGAR_TRANSPORT_1"/>
    <property type="match status" value="2"/>
</dbReference>
<evidence type="ECO:0000256" key="2">
    <source>
        <dbReference type="ARBA" id="ARBA00010992"/>
    </source>
</evidence>
<evidence type="ECO:0000256" key="6">
    <source>
        <dbReference type="ARBA" id="ARBA00023136"/>
    </source>
</evidence>
<dbReference type="InterPro" id="IPR005829">
    <property type="entry name" value="Sugar_transporter_CS"/>
</dbReference>
<keyword evidence="4 8" id="KW-0812">Transmembrane</keyword>
<evidence type="ECO:0000256" key="5">
    <source>
        <dbReference type="ARBA" id="ARBA00022989"/>
    </source>
</evidence>
<dbReference type="InterPro" id="IPR003663">
    <property type="entry name" value="Sugar/inositol_transpt"/>
</dbReference>
<feature type="transmembrane region" description="Helical" evidence="8">
    <location>
        <begin position="67"/>
        <end position="85"/>
    </location>
</feature>
<comment type="similarity">
    <text evidence="2 7">Belongs to the major facilitator superfamily. Sugar transporter (TC 2.A.1.1) family.</text>
</comment>
<feature type="transmembrane region" description="Helical" evidence="8">
    <location>
        <begin position="378"/>
        <end position="401"/>
    </location>
</feature>
<evidence type="ECO:0000256" key="1">
    <source>
        <dbReference type="ARBA" id="ARBA00004141"/>
    </source>
</evidence>
<dbReference type="InterPro" id="IPR050360">
    <property type="entry name" value="MFS_Sugar_Transporters"/>
</dbReference>
<dbReference type="FunFam" id="1.20.1250.20:FF:000134">
    <property type="entry name" value="MFS sugar transporter protein"/>
    <property type="match status" value="1"/>
</dbReference>
<feature type="transmembrane region" description="Helical" evidence="8">
    <location>
        <begin position="156"/>
        <end position="179"/>
    </location>
</feature>
<sequence>MNATTLCGSTSYNFGVLTGLLLMPSFQQDMAITTDTINSTLISTLMAGAFVGAIVSGPLADAIGRKALMALGTIIFIFGNVLQVGSNDQSTMYGGRGVTGISLGIISMVVPLYQSEIAPKDMRGRLMSIQQFAIALGTAISYWIDYAFVNVPGSVGWRLALGLQLVPALICLIGLLLFIPQSPRHSIDKHKYAEALDTLTKIRGDGTKTNTNALMEFTEMKQNIMFEHKLFKDHRYRRIFSNGSENNRKRLWIGMAVQIFQQLTGVNALLVFAPQIFQATGLTGRDAALFANGLSGSINLLATIPAMVFIDRWGRRPTMIIGAILCSVCIGVLAILSALHGSAFSTVSSILQQDMPSANTGKSGNPLYIIFDANGSTIGFLIVMYVCVAIYSCTWGTLGWIYPAELYSHGVRAKALGISTASNWLFTYAVLQLTPIMLQKIHWRTYVLFSAMCLVIAIIVQWQFPETSGKSLEEVDLIFSGKFNFYDVHVHHPQTAAAALAQMERVQQQNKNIYRFPFTPERTLSNHHHHALYHGRRTLLPNYVTHHQPSLTFHY</sequence>
<dbReference type="AlphaFoldDB" id="A0A0B7MQN9"/>
<dbReference type="Pfam" id="PF00083">
    <property type="entry name" value="Sugar_tr"/>
    <property type="match status" value="1"/>
</dbReference>
<keyword evidence="5 8" id="KW-1133">Transmembrane helix</keyword>
<feature type="transmembrane region" description="Helical" evidence="8">
    <location>
        <begin position="97"/>
        <end position="114"/>
    </location>
</feature>
<evidence type="ECO:0000256" key="3">
    <source>
        <dbReference type="ARBA" id="ARBA00022448"/>
    </source>
</evidence>
<dbReference type="PROSITE" id="PS50850">
    <property type="entry name" value="MFS"/>
    <property type="match status" value="1"/>
</dbReference>
<evidence type="ECO:0000256" key="7">
    <source>
        <dbReference type="RuleBase" id="RU003346"/>
    </source>
</evidence>
<dbReference type="InterPro" id="IPR005828">
    <property type="entry name" value="MFS_sugar_transport-like"/>
</dbReference>
<dbReference type="OrthoDB" id="4142200at2759"/>
<proteinExistence type="inferred from homology"/>
<feature type="transmembrane region" description="Helical" evidence="8">
    <location>
        <begin position="126"/>
        <end position="144"/>
    </location>
</feature>
<dbReference type="InterPro" id="IPR020846">
    <property type="entry name" value="MFS_dom"/>
</dbReference>
<feature type="transmembrane region" description="Helical" evidence="8">
    <location>
        <begin position="443"/>
        <end position="462"/>
    </location>
</feature>
<gene>
    <name evidence="10" type="primary">PARPA_00669.1 scaffold 1011</name>
</gene>